<keyword evidence="2 4" id="KW-0819">tRNA processing</keyword>
<accession>A0A9X2DSI1</accession>
<dbReference type="RefSeq" id="WP_251224384.1">
    <property type="nucleotide sequence ID" value="NZ_JAMBOL010000019.1"/>
</dbReference>
<protein>
    <recommendedName>
        <fullName evidence="4">tRNA pseudouridine synthase A</fullName>
        <ecNumber evidence="4">5.4.99.12</ecNumber>
    </recommendedName>
    <alternativeName>
        <fullName evidence="4">tRNA pseudouridine(38-40) synthase</fullName>
    </alternativeName>
    <alternativeName>
        <fullName evidence="4">tRNA pseudouridylate synthase I</fullName>
    </alternativeName>
    <alternativeName>
        <fullName evidence="4">tRNA-uridine isomerase I</fullName>
    </alternativeName>
</protein>
<dbReference type="PIRSF" id="PIRSF001430">
    <property type="entry name" value="tRNA_psdUrid_synth"/>
    <property type="match status" value="1"/>
</dbReference>
<dbReference type="EMBL" id="JAMBOL010000019">
    <property type="protein sequence ID" value="MCM3715652.1"/>
    <property type="molecule type" value="Genomic_DNA"/>
</dbReference>
<dbReference type="InterPro" id="IPR001406">
    <property type="entry name" value="PsdUridine_synth_TruA"/>
</dbReference>
<organism evidence="9 10">
    <name type="scientific">Halalkalibacter oceani</name>
    <dbReference type="NCBI Taxonomy" id="1653776"/>
    <lineage>
        <taxon>Bacteria</taxon>
        <taxon>Bacillati</taxon>
        <taxon>Bacillota</taxon>
        <taxon>Bacilli</taxon>
        <taxon>Bacillales</taxon>
        <taxon>Bacillaceae</taxon>
        <taxon>Halalkalibacter</taxon>
    </lineage>
</organism>
<keyword evidence="3 4" id="KW-0413">Isomerase</keyword>
<dbReference type="FunFam" id="3.30.70.580:FF:000001">
    <property type="entry name" value="tRNA pseudouridine synthase A"/>
    <property type="match status" value="1"/>
</dbReference>
<comment type="catalytic activity">
    <reaction evidence="4 7">
        <text>uridine(38/39/40) in tRNA = pseudouridine(38/39/40) in tRNA</text>
        <dbReference type="Rhea" id="RHEA:22376"/>
        <dbReference type="Rhea" id="RHEA-COMP:10085"/>
        <dbReference type="Rhea" id="RHEA-COMP:10087"/>
        <dbReference type="ChEBI" id="CHEBI:65314"/>
        <dbReference type="ChEBI" id="CHEBI:65315"/>
        <dbReference type="EC" id="5.4.99.12"/>
    </reaction>
</comment>
<dbReference type="PANTHER" id="PTHR11142:SF0">
    <property type="entry name" value="TRNA PSEUDOURIDINE SYNTHASE-LIKE 1"/>
    <property type="match status" value="1"/>
</dbReference>
<dbReference type="InterPro" id="IPR020094">
    <property type="entry name" value="TruA/RsuA/RluB/E/F_N"/>
</dbReference>
<dbReference type="InterPro" id="IPR020097">
    <property type="entry name" value="PsdUridine_synth_TruA_a/b_dom"/>
</dbReference>
<comment type="caution">
    <text evidence="4">Lacks conserved residue(s) required for the propagation of feature annotation.</text>
</comment>
<feature type="domain" description="Pseudouridine synthase I TruA alpha/beta" evidence="8">
    <location>
        <begin position="9"/>
        <end position="106"/>
    </location>
</feature>
<evidence type="ECO:0000256" key="2">
    <source>
        <dbReference type="ARBA" id="ARBA00022694"/>
    </source>
</evidence>
<dbReference type="Gene3D" id="3.30.70.580">
    <property type="entry name" value="Pseudouridine synthase I, catalytic domain, N-terminal subdomain"/>
    <property type="match status" value="1"/>
</dbReference>
<dbReference type="Gene3D" id="3.30.70.660">
    <property type="entry name" value="Pseudouridine synthase I, catalytic domain, C-terminal subdomain"/>
    <property type="match status" value="1"/>
</dbReference>
<evidence type="ECO:0000256" key="7">
    <source>
        <dbReference type="RuleBase" id="RU003792"/>
    </source>
</evidence>
<dbReference type="NCBIfam" id="TIGR00071">
    <property type="entry name" value="hisT_truA"/>
    <property type="match status" value="1"/>
</dbReference>
<dbReference type="InterPro" id="IPR020103">
    <property type="entry name" value="PsdUridine_synth_cat_dom_sf"/>
</dbReference>
<evidence type="ECO:0000256" key="3">
    <source>
        <dbReference type="ARBA" id="ARBA00023235"/>
    </source>
</evidence>
<evidence type="ECO:0000313" key="10">
    <source>
        <dbReference type="Proteomes" id="UP001139179"/>
    </source>
</evidence>
<evidence type="ECO:0000256" key="6">
    <source>
        <dbReference type="PIRSR" id="PIRSR001430-2"/>
    </source>
</evidence>
<evidence type="ECO:0000256" key="5">
    <source>
        <dbReference type="PIRSR" id="PIRSR001430-1"/>
    </source>
</evidence>
<evidence type="ECO:0000313" key="9">
    <source>
        <dbReference type="EMBL" id="MCM3715652.1"/>
    </source>
</evidence>
<dbReference type="Pfam" id="PF01416">
    <property type="entry name" value="PseudoU_synth_1"/>
    <property type="match status" value="2"/>
</dbReference>
<feature type="binding site" evidence="4 6">
    <location>
        <position position="112"/>
    </location>
    <ligand>
        <name>substrate</name>
    </ligand>
</feature>
<comment type="caution">
    <text evidence="9">The sequence shown here is derived from an EMBL/GenBank/DDBJ whole genome shotgun (WGS) entry which is preliminary data.</text>
</comment>
<dbReference type="PANTHER" id="PTHR11142">
    <property type="entry name" value="PSEUDOURIDYLATE SYNTHASE"/>
    <property type="match status" value="1"/>
</dbReference>
<dbReference type="CDD" id="cd02570">
    <property type="entry name" value="PseudoU_synth_EcTruA"/>
    <property type="match status" value="1"/>
</dbReference>
<evidence type="ECO:0000256" key="1">
    <source>
        <dbReference type="ARBA" id="ARBA00009375"/>
    </source>
</evidence>
<comment type="similarity">
    <text evidence="1 4 7">Belongs to the tRNA pseudouridine synthase TruA family.</text>
</comment>
<dbReference type="GO" id="GO:0003723">
    <property type="term" value="F:RNA binding"/>
    <property type="evidence" value="ECO:0007669"/>
    <property type="project" value="InterPro"/>
</dbReference>
<dbReference type="InterPro" id="IPR020095">
    <property type="entry name" value="PsdUridine_synth_TruA_C"/>
</dbReference>
<feature type="domain" description="Pseudouridine synthase I TruA alpha/beta" evidence="8">
    <location>
        <begin position="146"/>
        <end position="247"/>
    </location>
</feature>
<proteinExistence type="inferred from homology"/>
<dbReference type="SUPFAM" id="SSF55120">
    <property type="entry name" value="Pseudouridine synthase"/>
    <property type="match status" value="1"/>
</dbReference>
<reference evidence="9" key="1">
    <citation type="submission" date="2022-05" db="EMBL/GenBank/DDBJ databases">
        <title>Comparative Genomics of Spacecraft Associated Microbes.</title>
        <authorList>
            <person name="Tran M.T."/>
            <person name="Wright A."/>
            <person name="Seuylemezian A."/>
            <person name="Eisen J."/>
            <person name="Coil D."/>
        </authorList>
    </citation>
    <scope>NUCLEOTIDE SEQUENCE</scope>
    <source>
        <strain evidence="9">214.1.1</strain>
    </source>
</reference>
<dbReference type="HAMAP" id="MF_00171">
    <property type="entry name" value="TruA"/>
    <property type="match status" value="1"/>
</dbReference>
<comment type="subunit">
    <text evidence="4">Homodimer.</text>
</comment>
<feature type="active site" description="Nucleophile" evidence="4 5">
    <location>
        <position position="54"/>
    </location>
</feature>
<gene>
    <name evidence="4 9" type="primary">truA</name>
    <name evidence="9" type="ORF">M3202_16430</name>
</gene>
<dbReference type="EC" id="5.4.99.12" evidence="4"/>
<sequence>MLNRVALLVEYDGSAFYGFQVQENQRTIQGEIERALSIIHKGEFIRIHPSGRTDTGVHARGQVIHFDTPLSIDPARWPQALNGCLPNDIRIVEAACVADDFHTRYDSVRKHYRYRVLNRKERDVFRRNLAFFVPYEMDLDLIRAGAAHLLGTHDFSSFCVTNADVKSKVRTLHTLQVNRQGDEIIFDLIGDGFLHNMVRIIVGTLLEVGGGRRAPEDIARIRDARNRAAAGKTAPGHGLFLWQVFYEQPIFQNNGAASNDNDA</sequence>
<dbReference type="GO" id="GO:0031119">
    <property type="term" value="P:tRNA pseudouridine synthesis"/>
    <property type="evidence" value="ECO:0007669"/>
    <property type="project" value="UniProtKB-UniRule"/>
</dbReference>
<dbReference type="GO" id="GO:0160147">
    <property type="term" value="F:tRNA pseudouridine(38-40) synthase activity"/>
    <property type="evidence" value="ECO:0007669"/>
    <property type="project" value="UniProtKB-EC"/>
</dbReference>
<dbReference type="AlphaFoldDB" id="A0A9X2DSI1"/>
<evidence type="ECO:0000256" key="4">
    <source>
        <dbReference type="HAMAP-Rule" id="MF_00171"/>
    </source>
</evidence>
<comment type="function">
    <text evidence="4">Formation of pseudouridine at positions 38, 39 and 40 in the anticodon stem and loop of transfer RNAs.</text>
</comment>
<evidence type="ECO:0000259" key="8">
    <source>
        <dbReference type="Pfam" id="PF01416"/>
    </source>
</evidence>
<dbReference type="Proteomes" id="UP001139179">
    <property type="component" value="Unassembled WGS sequence"/>
</dbReference>
<keyword evidence="10" id="KW-1185">Reference proteome</keyword>
<name>A0A9X2DSI1_9BACI</name>